<gene>
    <name evidence="10" type="primary">glmS</name>
    <name evidence="13" type="ORF">FHS79_002246</name>
</gene>
<keyword evidence="7 10" id="KW-0808">Transferase</keyword>
<dbReference type="EC" id="2.6.1.16" evidence="3 10"/>
<comment type="subunit">
    <text evidence="10">Homodimer.</text>
</comment>
<evidence type="ECO:0000256" key="1">
    <source>
        <dbReference type="ARBA" id="ARBA00001031"/>
    </source>
</evidence>
<dbReference type="NCBIfam" id="TIGR01135">
    <property type="entry name" value="glmS"/>
    <property type="match status" value="1"/>
</dbReference>
<dbReference type="CDD" id="cd05009">
    <property type="entry name" value="SIS_GlmS_GlmD_2"/>
    <property type="match status" value="1"/>
</dbReference>
<name>A0A841L8Y3_9SPHN</name>
<dbReference type="GO" id="GO:0006487">
    <property type="term" value="P:protein N-linked glycosylation"/>
    <property type="evidence" value="ECO:0007669"/>
    <property type="project" value="TreeGrafter"/>
</dbReference>
<comment type="function">
    <text evidence="10">Catalyzes the first step in hexosamine metabolism, converting fructose-6P into glucosamine-6P using glutamine as a nitrogen source.</text>
</comment>
<dbReference type="InterPro" id="IPR035490">
    <property type="entry name" value="GlmS/FrlB_SIS"/>
</dbReference>
<dbReference type="PROSITE" id="PS51464">
    <property type="entry name" value="SIS"/>
    <property type="match status" value="2"/>
</dbReference>
<feature type="domain" description="SIS" evidence="12">
    <location>
        <begin position="290"/>
        <end position="429"/>
    </location>
</feature>
<dbReference type="CDD" id="cd00714">
    <property type="entry name" value="GFAT"/>
    <property type="match status" value="1"/>
</dbReference>
<sequence>MCGIIGIVSTSASAAVAPRLLDGLRRLEYRGYDSAGIATLHEGALLRRRAEGRLDNLARALAADPLAGHTGIAHTRWATHGGPTTDNAHPHATEAVALVHNGIIENYKTLRAEVLAAGRTLTSQTDTEVVAQLLTLAVLRGLTAAEAFAETLPRLHGAFSFAVLFKSEPGTLYGARQGSPLVLGHGTDPALPEMFLGSDALGLAPFTNRITYLEEGDRVRLTATSCEIHDRGGALVDRPITISSASAALIEKGNHRHFMEKEIHEQPIVVAQTLGAYLDPLAETVGLPPCDFDLAAITRIQIVACGTALLAGHVASYWLESLARIPVAIENASEFRYREPVCGPDALLLVISQSGETADTLAALRHARAAGQKVAAVVNVPSSTMAREADLLLPTHAGPEIGVASTKAFTCQLAVLAAFAVALARLRGTIDAEAEAAHVRMLTEAPAAMNAALALEAPIQALAQPLSRAQDILYIGRGPDFPMALEGALKLKEISYIHAEGYAAGELKHGPIALVDEHMPVIVIAPSGPRFEKTISNMAEVMARGGQVVLISDAAGLAAQAAGTMAAIEVPQVPSFIQPLVMAVPVQLLAYHVALAKGTDVDQPRNLAKSVTVE</sequence>
<dbReference type="InterPro" id="IPR005855">
    <property type="entry name" value="GFAT"/>
</dbReference>
<dbReference type="FunFam" id="3.40.50.10490:FF:000002">
    <property type="entry name" value="Glutamine--fructose-6-phosphate aminotransferase [isomerizing]"/>
    <property type="match status" value="1"/>
</dbReference>
<evidence type="ECO:0000256" key="10">
    <source>
        <dbReference type="HAMAP-Rule" id="MF_00164"/>
    </source>
</evidence>
<dbReference type="InterPro" id="IPR029055">
    <property type="entry name" value="Ntn_hydrolases_N"/>
</dbReference>
<evidence type="ECO:0000256" key="6">
    <source>
        <dbReference type="ARBA" id="ARBA00022576"/>
    </source>
</evidence>
<dbReference type="Proteomes" id="UP000538147">
    <property type="component" value="Unassembled WGS sequence"/>
</dbReference>
<protein>
    <recommendedName>
        <fullName evidence="4 10">Glutamine--fructose-6-phosphate aminotransferase [isomerizing]</fullName>
        <ecNumber evidence="3 10">2.6.1.16</ecNumber>
    </recommendedName>
    <alternativeName>
        <fullName evidence="10">D-fructose-6-phosphate amidotransferase</fullName>
    </alternativeName>
    <alternativeName>
        <fullName evidence="10">GFAT</fullName>
    </alternativeName>
    <alternativeName>
        <fullName evidence="10">Glucosamine-6-phosphate synthase</fullName>
    </alternativeName>
    <alternativeName>
        <fullName evidence="10">Hexosephosphate aminotransferase</fullName>
    </alternativeName>
    <alternativeName>
        <fullName evidence="10">L-glutamine--D-fructose-6-phosphate amidotransferase</fullName>
    </alternativeName>
</protein>
<evidence type="ECO:0000256" key="9">
    <source>
        <dbReference type="ARBA" id="ARBA00022962"/>
    </source>
</evidence>
<dbReference type="SUPFAM" id="SSF53697">
    <property type="entry name" value="SIS domain"/>
    <property type="match status" value="1"/>
</dbReference>
<dbReference type="FunFam" id="3.40.50.10490:FF:000001">
    <property type="entry name" value="Glutamine--fructose-6-phosphate aminotransferase [isomerizing]"/>
    <property type="match status" value="1"/>
</dbReference>
<comment type="caution">
    <text evidence="13">The sequence shown here is derived from an EMBL/GenBank/DDBJ whole genome shotgun (WGS) entry which is preliminary data.</text>
</comment>
<evidence type="ECO:0000256" key="3">
    <source>
        <dbReference type="ARBA" id="ARBA00012916"/>
    </source>
</evidence>
<keyword evidence="5 10" id="KW-0963">Cytoplasm</keyword>
<feature type="active site" description="For Fru-6P isomerization activity" evidence="10">
    <location>
        <position position="609"/>
    </location>
</feature>
<evidence type="ECO:0000256" key="7">
    <source>
        <dbReference type="ARBA" id="ARBA00022679"/>
    </source>
</evidence>
<comment type="catalytic activity">
    <reaction evidence="1 10">
        <text>D-fructose 6-phosphate + L-glutamine = D-glucosamine 6-phosphate + L-glutamate</text>
        <dbReference type="Rhea" id="RHEA:13237"/>
        <dbReference type="ChEBI" id="CHEBI:29985"/>
        <dbReference type="ChEBI" id="CHEBI:58359"/>
        <dbReference type="ChEBI" id="CHEBI:58725"/>
        <dbReference type="ChEBI" id="CHEBI:61527"/>
        <dbReference type="EC" id="2.6.1.16"/>
    </reaction>
</comment>
<keyword evidence="8" id="KW-0677">Repeat</keyword>
<dbReference type="PROSITE" id="PS51278">
    <property type="entry name" value="GATASE_TYPE_2"/>
    <property type="match status" value="1"/>
</dbReference>
<dbReference type="Gene3D" id="3.40.50.10490">
    <property type="entry name" value="Glucose-6-phosphate isomerase like protein, domain 1"/>
    <property type="match status" value="2"/>
</dbReference>
<dbReference type="CDD" id="cd05008">
    <property type="entry name" value="SIS_GlmS_GlmD_1"/>
    <property type="match status" value="1"/>
</dbReference>
<reference evidence="13 14" key="1">
    <citation type="submission" date="2020-08" db="EMBL/GenBank/DDBJ databases">
        <title>Genomic Encyclopedia of Type Strains, Phase IV (KMG-IV): sequencing the most valuable type-strain genomes for metagenomic binning, comparative biology and taxonomic classification.</title>
        <authorList>
            <person name="Goeker M."/>
        </authorList>
    </citation>
    <scope>NUCLEOTIDE SEQUENCE [LARGE SCALE GENOMIC DNA]</scope>
    <source>
        <strain evidence="13 14">DSM 102189</strain>
    </source>
</reference>
<dbReference type="RefSeq" id="WP_184199716.1">
    <property type="nucleotide sequence ID" value="NZ_JACIIV010000015.1"/>
</dbReference>
<proteinExistence type="inferred from homology"/>
<organism evidence="13 14">
    <name type="scientific">Polymorphobacter multimanifer</name>
    <dbReference type="NCBI Taxonomy" id="1070431"/>
    <lineage>
        <taxon>Bacteria</taxon>
        <taxon>Pseudomonadati</taxon>
        <taxon>Pseudomonadota</taxon>
        <taxon>Alphaproteobacteria</taxon>
        <taxon>Sphingomonadales</taxon>
        <taxon>Sphingosinicellaceae</taxon>
        <taxon>Polymorphobacter</taxon>
    </lineage>
</organism>
<dbReference type="GO" id="GO:0006047">
    <property type="term" value="P:UDP-N-acetylglucosamine metabolic process"/>
    <property type="evidence" value="ECO:0007669"/>
    <property type="project" value="TreeGrafter"/>
</dbReference>
<dbReference type="InterPro" id="IPR035466">
    <property type="entry name" value="GlmS/AgaS_SIS"/>
</dbReference>
<evidence type="ECO:0000259" key="11">
    <source>
        <dbReference type="PROSITE" id="PS51278"/>
    </source>
</evidence>
<evidence type="ECO:0000256" key="5">
    <source>
        <dbReference type="ARBA" id="ARBA00022490"/>
    </source>
</evidence>
<comment type="subcellular location">
    <subcellularLocation>
        <location evidence="2 10">Cytoplasm</location>
    </subcellularLocation>
</comment>
<keyword evidence="14" id="KW-1185">Reference proteome</keyword>
<dbReference type="InterPro" id="IPR046348">
    <property type="entry name" value="SIS_dom_sf"/>
</dbReference>
<dbReference type="InterPro" id="IPR047084">
    <property type="entry name" value="GFAT_N"/>
</dbReference>
<dbReference type="InterPro" id="IPR001347">
    <property type="entry name" value="SIS_dom"/>
</dbReference>
<feature type="initiator methionine" description="Removed" evidence="10">
    <location>
        <position position="1"/>
    </location>
</feature>
<dbReference type="AlphaFoldDB" id="A0A841L8Y3"/>
<feature type="domain" description="SIS" evidence="12">
    <location>
        <begin position="462"/>
        <end position="604"/>
    </location>
</feature>
<dbReference type="Gene3D" id="3.60.20.10">
    <property type="entry name" value="Glutamine Phosphoribosylpyrophosphate, subunit 1, domain 1"/>
    <property type="match status" value="1"/>
</dbReference>
<dbReference type="EMBL" id="JACIIV010000015">
    <property type="protein sequence ID" value="MBB6228061.1"/>
    <property type="molecule type" value="Genomic_DNA"/>
</dbReference>
<feature type="active site" description="Nucleophile; for GATase activity" evidence="10">
    <location>
        <position position="2"/>
    </location>
</feature>
<dbReference type="GO" id="GO:0046349">
    <property type="term" value="P:amino sugar biosynthetic process"/>
    <property type="evidence" value="ECO:0007669"/>
    <property type="project" value="UniProtKB-ARBA"/>
</dbReference>
<dbReference type="InterPro" id="IPR017932">
    <property type="entry name" value="GATase_2_dom"/>
</dbReference>
<dbReference type="GO" id="GO:0004360">
    <property type="term" value="F:glutamine-fructose-6-phosphate transaminase (isomerizing) activity"/>
    <property type="evidence" value="ECO:0007669"/>
    <property type="project" value="UniProtKB-UniRule"/>
</dbReference>
<evidence type="ECO:0000313" key="13">
    <source>
        <dbReference type="EMBL" id="MBB6228061.1"/>
    </source>
</evidence>
<dbReference type="Pfam" id="PF13522">
    <property type="entry name" value="GATase_6"/>
    <property type="match status" value="1"/>
</dbReference>
<evidence type="ECO:0000256" key="8">
    <source>
        <dbReference type="ARBA" id="ARBA00022737"/>
    </source>
</evidence>
<dbReference type="PANTHER" id="PTHR10937:SF0">
    <property type="entry name" value="GLUTAMINE--FRUCTOSE-6-PHOSPHATE TRANSAMINASE (ISOMERIZING)"/>
    <property type="match status" value="1"/>
</dbReference>
<dbReference type="NCBIfam" id="NF001484">
    <property type="entry name" value="PRK00331.1"/>
    <property type="match status" value="1"/>
</dbReference>
<dbReference type="GO" id="GO:0097367">
    <property type="term" value="F:carbohydrate derivative binding"/>
    <property type="evidence" value="ECO:0007669"/>
    <property type="project" value="InterPro"/>
</dbReference>
<accession>A0A841L8Y3</accession>
<evidence type="ECO:0000259" key="12">
    <source>
        <dbReference type="PROSITE" id="PS51464"/>
    </source>
</evidence>
<dbReference type="PANTHER" id="PTHR10937">
    <property type="entry name" value="GLUCOSAMINE--FRUCTOSE-6-PHOSPHATE AMINOTRANSFERASE, ISOMERIZING"/>
    <property type="match status" value="1"/>
</dbReference>
<dbReference type="GO" id="GO:0006002">
    <property type="term" value="P:fructose 6-phosphate metabolic process"/>
    <property type="evidence" value="ECO:0007669"/>
    <property type="project" value="TreeGrafter"/>
</dbReference>
<dbReference type="GO" id="GO:0005829">
    <property type="term" value="C:cytosol"/>
    <property type="evidence" value="ECO:0007669"/>
    <property type="project" value="TreeGrafter"/>
</dbReference>
<dbReference type="SUPFAM" id="SSF56235">
    <property type="entry name" value="N-terminal nucleophile aminohydrolases (Ntn hydrolases)"/>
    <property type="match status" value="1"/>
</dbReference>
<evidence type="ECO:0000313" key="14">
    <source>
        <dbReference type="Proteomes" id="UP000538147"/>
    </source>
</evidence>
<dbReference type="FunFam" id="3.60.20.10:FF:000006">
    <property type="entry name" value="Glutamine--fructose-6-phosphate aminotransferase [isomerizing]"/>
    <property type="match status" value="1"/>
</dbReference>
<dbReference type="HAMAP" id="MF_00164">
    <property type="entry name" value="GlmS"/>
    <property type="match status" value="1"/>
</dbReference>
<keyword evidence="9" id="KW-0315">Glutamine amidotransferase</keyword>
<feature type="domain" description="Glutamine amidotransferase type-2" evidence="11">
    <location>
        <begin position="2"/>
        <end position="224"/>
    </location>
</feature>
<dbReference type="Pfam" id="PF01380">
    <property type="entry name" value="SIS"/>
    <property type="match status" value="2"/>
</dbReference>
<dbReference type="GO" id="GO:0005975">
    <property type="term" value="P:carbohydrate metabolic process"/>
    <property type="evidence" value="ECO:0007669"/>
    <property type="project" value="UniProtKB-UniRule"/>
</dbReference>
<keyword evidence="6 10" id="KW-0032">Aminotransferase</keyword>
<evidence type="ECO:0000256" key="2">
    <source>
        <dbReference type="ARBA" id="ARBA00004496"/>
    </source>
</evidence>
<evidence type="ECO:0000256" key="4">
    <source>
        <dbReference type="ARBA" id="ARBA00016090"/>
    </source>
</evidence>